<name>A0AC60PLS3_IXOPE</name>
<keyword evidence="2" id="KW-1185">Reference proteome</keyword>
<comment type="caution">
    <text evidence="1">The sequence shown here is derived from an EMBL/GenBank/DDBJ whole genome shotgun (WGS) entry which is preliminary data.</text>
</comment>
<reference evidence="1 2" key="1">
    <citation type="journal article" date="2020" name="Cell">
        <title>Large-Scale Comparative Analyses of Tick Genomes Elucidate Their Genetic Diversity and Vector Capacities.</title>
        <authorList>
            <consortium name="Tick Genome and Microbiome Consortium (TIGMIC)"/>
            <person name="Jia N."/>
            <person name="Wang J."/>
            <person name="Shi W."/>
            <person name="Du L."/>
            <person name="Sun Y."/>
            <person name="Zhan W."/>
            <person name="Jiang J.F."/>
            <person name="Wang Q."/>
            <person name="Zhang B."/>
            <person name="Ji P."/>
            <person name="Bell-Sakyi L."/>
            <person name="Cui X.M."/>
            <person name="Yuan T.T."/>
            <person name="Jiang B.G."/>
            <person name="Yang W.F."/>
            <person name="Lam T.T."/>
            <person name="Chang Q.C."/>
            <person name="Ding S.J."/>
            <person name="Wang X.J."/>
            <person name="Zhu J.G."/>
            <person name="Ruan X.D."/>
            <person name="Zhao L."/>
            <person name="Wei J.T."/>
            <person name="Ye R.Z."/>
            <person name="Que T.C."/>
            <person name="Du C.H."/>
            <person name="Zhou Y.H."/>
            <person name="Cheng J.X."/>
            <person name="Dai P.F."/>
            <person name="Guo W.B."/>
            <person name="Han X.H."/>
            <person name="Huang E.J."/>
            <person name="Li L.F."/>
            <person name="Wei W."/>
            <person name="Gao Y.C."/>
            <person name="Liu J.Z."/>
            <person name="Shao H.Z."/>
            <person name="Wang X."/>
            <person name="Wang C.C."/>
            <person name="Yang T.C."/>
            <person name="Huo Q.B."/>
            <person name="Li W."/>
            <person name="Chen H.Y."/>
            <person name="Chen S.E."/>
            <person name="Zhou L.G."/>
            <person name="Ni X.B."/>
            <person name="Tian J.H."/>
            <person name="Sheng Y."/>
            <person name="Liu T."/>
            <person name="Pan Y.S."/>
            <person name="Xia L.Y."/>
            <person name="Li J."/>
            <person name="Zhao F."/>
            <person name="Cao W.C."/>
        </authorList>
    </citation>
    <scope>NUCLEOTIDE SEQUENCE [LARGE SCALE GENOMIC DNA]</scope>
    <source>
        <strain evidence="1">Iper-2018</strain>
    </source>
</reference>
<evidence type="ECO:0000313" key="2">
    <source>
        <dbReference type="Proteomes" id="UP000805193"/>
    </source>
</evidence>
<dbReference type="Proteomes" id="UP000805193">
    <property type="component" value="Unassembled WGS sequence"/>
</dbReference>
<dbReference type="EMBL" id="JABSTQ010010314">
    <property type="protein sequence ID" value="KAG0421838.1"/>
    <property type="molecule type" value="Genomic_DNA"/>
</dbReference>
<organism evidence="1 2">
    <name type="scientific">Ixodes persulcatus</name>
    <name type="common">Taiga tick</name>
    <dbReference type="NCBI Taxonomy" id="34615"/>
    <lineage>
        <taxon>Eukaryota</taxon>
        <taxon>Metazoa</taxon>
        <taxon>Ecdysozoa</taxon>
        <taxon>Arthropoda</taxon>
        <taxon>Chelicerata</taxon>
        <taxon>Arachnida</taxon>
        <taxon>Acari</taxon>
        <taxon>Parasitiformes</taxon>
        <taxon>Ixodida</taxon>
        <taxon>Ixodoidea</taxon>
        <taxon>Ixodidae</taxon>
        <taxon>Ixodinae</taxon>
        <taxon>Ixodes</taxon>
    </lineage>
</organism>
<accession>A0AC60PLS3</accession>
<gene>
    <name evidence="1" type="ORF">HPB47_002294</name>
</gene>
<protein>
    <submittedName>
        <fullName evidence="1">Uncharacterized protein</fullName>
    </submittedName>
</protein>
<evidence type="ECO:0000313" key="1">
    <source>
        <dbReference type="EMBL" id="KAG0421838.1"/>
    </source>
</evidence>
<proteinExistence type="predicted"/>
<sequence>MHPPGNAGWGIIDKRALGLDNVTIIEIWLVMVSSGLGVVVLIWYLTRVLPCATALPQSTVTTGCPRIIAVEVATIVATFLITTGFEYRVSLQPSYWSPPAAVRTAENLTADHNPNHFEGAPNNAEPVIVTRDLIKNFWTTKALDGVDLEIYESQITVLLGHNGAGKSTLMNILTGMLKPSGGVALVCGYDIVKNTTHARKSLGFCQQGDVFFTDLTTWEHVVYFAKVRPLTFNPACACEISPNDGDHGEYVRNSSSLELVASGAQSK</sequence>